<keyword evidence="4 10" id="KW-1133">Transmembrane helix</keyword>
<dbReference type="GO" id="GO:0005886">
    <property type="term" value="C:plasma membrane"/>
    <property type="evidence" value="ECO:0007669"/>
    <property type="project" value="UniProtKB-SubCell"/>
</dbReference>
<evidence type="ECO:0000313" key="12">
    <source>
        <dbReference type="EMBL" id="MFH4977571.1"/>
    </source>
</evidence>
<protein>
    <recommendedName>
        <fullName evidence="11">G-protein coupled receptors family 1 profile domain-containing protein</fullName>
    </recommendedName>
</protein>
<keyword evidence="13" id="KW-1185">Reference proteome</keyword>
<dbReference type="SUPFAM" id="SSF81321">
    <property type="entry name" value="Family A G protein-coupled receptor-like"/>
    <property type="match status" value="1"/>
</dbReference>
<evidence type="ECO:0000256" key="8">
    <source>
        <dbReference type="ARBA" id="ARBA00023180"/>
    </source>
</evidence>
<dbReference type="AlphaFoldDB" id="A0ABD6ED35"/>
<dbReference type="InterPro" id="IPR019424">
    <property type="entry name" value="7TM_GPCR_Srsx"/>
</dbReference>
<feature type="transmembrane region" description="Helical" evidence="10">
    <location>
        <begin position="246"/>
        <end position="264"/>
    </location>
</feature>
<dbReference type="PANTHER" id="PTHR24246">
    <property type="entry name" value="OLFACTORY RECEPTOR AND ADENOSINE RECEPTOR"/>
    <property type="match status" value="1"/>
</dbReference>
<dbReference type="PROSITE" id="PS50262">
    <property type="entry name" value="G_PROTEIN_RECEP_F1_2"/>
    <property type="match status" value="1"/>
</dbReference>
<feature type="transmembrane region" description="Helical" evidence="10">
    <location>
        <begin position="167"/>
        <end position="190"/>
    </location>
</feature>
<accession>A0ABD6ED35</accession>
<keyword evidence="8" id="KW-0325">Glycoprotein</keyword>
<comment type="subcellular location">
    <subcellularLocation>
        <location evidence="1">Cell membrane</location>
        <topology evidence="1">Multi-pass membrane protein</topology>
    </subcellularLocation>
</comment>
<proteinExistence type="predicted"/>
<dbReference type="Gene3D" id="1.20.1070.10">
    <property type="entry name" value="Rhodopsin 7-helix transmembrane proteins"/>
    <property type="match status" value="1"/>
</dbReference>
<comment type="caution">
    <text evidence="12">The sequence shown here is derived from an EMBL/GenBank/DDBJ whole genome shotgun (WGS) entry which is preliminary data.</text>
</comment>
<evidence type="ECO:0000256" key="2">
    <source>
        <dbReference type="ARBA" id="ARBA00022475"/>
    </source>
</evidence>
<feature type="transmembrane region" description="Helical" evidence="10">
    <location>
        <begin position="43"/>
        <end position="62"/>
    </location>
</feature>
<evidence type="ECO:0000259" key="11">
    <source>
        <dbReference type="PROSITE" id="PS50262"/>
    </source>
</evidence>
<evidence type="ECO:0000256" key="7">
    <source>
        <dbReference type="ARBA" id="ARBA00023170"/>
    </source>
</evidence>
<dbReference type="InterPro" id="IPR017452">
    <property type="entry name" value="GPCR_Rhodpsn_7TM"/>
</dbReference>
<sequence length="304" mass="34295">MTRNISEAFTLLLAPIIIITSSFTIVVILRTKSLRECASNTPSIIFAFGSVAIATGVIFRSVTTFVHPPVRPQMYHSFICLIFATPTIFGQHMSQTSILLLAIQRLICVKFPVSYRSMISKKSATLMFTSSLLFSVVGTACMYICASFDEYTSSLSASALWSPAYKIYWNGFQVVMPSFICSLYFCTIFISKLGTAQSQQTYHSLTMTLSTFLTAYVVLWFIPAMFNLGTRVVPMPTNLIHLLRSFSYQCMNFYSLISFIFLLWKHKEFRTTAITMLSLQKSTFGPMRIIPHTNAALFCFDRSS</sequence>
<evidence type="ECO:0000256" key="3">
    <source>
        <dbReference type="ARBA" id="ARBA00022692"/>
    </source>
</evidence>
<keyword evidence="7" id="KW-0675">Receptor</keyword>
<keyword evidence="9" id="KW-0807">Transducer</keyword>
<feature type="transmembrane region" description="Helical" evidence="10">
    <location>
        <begin position="124"/>
        <end position="147"/>
    </location>
</feature>
<gene>
    <name evidence="12" type="ORF">AB6A40_004280</name>
</gene>
<evidence type="ECO:0000256" key="6">
    <source>
        <dbReference type="ARBA" id="ARBA00023136"/>
    </source>
</evidence>
<keyword evidence="2" id="KW-1003">Cell membrane</keyword>
<evidence type="ECO:0000313" key="13">
    <source>
        <dbReference type="Proteomes" id="UP001608902"/>
    </source>
</evidence>
<evidence type="ECO:0000256" key="10">
    <source>
        <dbReference type="SAM" id="Phobius"/>
    </source>
</evidence>
<dbReference type="GO" id="GO:0004930">
    <property type="term" value="F:G protein-coupled receptor activity"/>
    <property type="evidence" value="ECO:0007669"/>
    <property type="project" value="UniProtKB-KW"/>
</dbReference>
<feature type="transmembrane region" description="Helical" evidence="10">
    <location>
        <begin position="202"/>
        <end position="226"/>
    </location>
</feature>
<feature type="transmembrane region" description="Helical" evidence="10">
    <location>
        <begin position="12"/>
        <end position="31"/>
    </location>
</feature>
<dbReference type="EMBL" id="JBGFUD010002409">
    <property type="protein sequence ID" value="MFH4977571.1"/>
    <property type="molecule type" value="Genomic_DNA"/>
</dbReference>
<name>A0ABD6ED35_9BILA</name>
<dbReference type="Proteomes" id="UP001608902">
    <property type="component" value="Unassembled WGS sequence"/>
</dbReference>
<evidence type="ECO:0000256" key="1">
    <source>
        <dbReference type="ARBA" id="ARBA00004651"/>
    </source>
</evidence>
<keyword evidence="5" id="KW-0297">G-protein coupled receptor</keyword>
<dbReference type="PANTHER" id="PTHR24246:SF27">
    <property type="entry name" value="ADENOSINE RECEPTOR, ISOFORM A"/>
    <property type="match status" value="1"/>
</dbReference>
<evidence type="ECO:0000256" key="4">
    <source>
        <dbReference type="ARBA" id="ARBA00022989"/>
    </source>
</evidence>
<evidence type="ECO:0000256" key="5">
    <source>
        <dbReference type="ARBA" id="ARBA00023040"/>
    </source>
</evidence>
<evidence type="ECO:0000256" key="9">
    <source>
        <dbReference type="ARBA" id="ARBA00023224"/>
    </source>
</evidence>
<keyword evidence="6 10" id="KW-0472">Membrane</keyword>
<organism evidence="12 13">
    <name type="scientific">Gnathostoma spinigerum</name>
    <dbReference type="NCBI Taxonomy" id="75299"/>
    <lineage>
        <taxon>Eukaryota</taxon>
        <taxon>Metazoa</taxon>
        <taxon>Ecdysozoa</taxon>
        <taxon>Nematoda</taxon>
        <taxon>Chromadorea</taxon>
        <taxon>Rhabditida</taxon>
        <taxon>Spirurina</taxon>
        <taxon>Gnathostomatomorpha</taxon>
        <taxon>Gnathostomatoidea</taxon>
        <taxon>Gnathostomatidae</taxon>
        <taxon>Gnathostoma</taxon>
    </lineage>
</organism>
<reference evidence="12 13" key="1">
    <citation type="submission" date="2024-08" db="EMBL/GenBank/DDBJ databases">
        <title>Gnathostoma spinigerum genome.</title>
        <authorList>
            <person name="Gonzalez-Bertolin B."/>
            <person name="Monzon S."/>
            <person name="Zaballos A."/>
            <person name="Jimenez P."/>
            <person name="Dekumyoy P."/>
            <person name="Varona S."/>
            <person name="Cuesta I."/>
            <person name="Sumanam S."/>
            <person name="Adisakwattana P."/>
            <person name="Gasser R.B."/>
            <person name="Hernandez-Gonzalez A."/>
            <person name="Young N.D."/>
            <person name="Perteguer M.J."/>
        </authorList>
    </citation>
    <scope>NUCLEOTIDE SEQUENCE [LARGE SCALE GENOMIC DNA]</scope>
    <source>
        <strain evidence="12">AL3</strain>
        <tissue evidence="12">Liver</tissue>
    </source>
</reference>
<dbReference type="CDD" id="cd00637">
    <property type="entry name" value="7tm_classA_rhodopsin-like"/>
    <property type="match status" value="1"/>
</dbReference>
<feature type="domain" description="G-protein coupled receptors family 1 profile" evidence="11">
    <location>
        <begin position="20"/>
        <end position="262"/>
    </location>
</feature>
<keyword evidence="3 10" id="KW-0812">Transmembrane</keyword>
<dbReference type="Pfam" id="PF10320">
    <property type="entry name" value="7TM_GPCR_Srsx"/>
    <property type="match status" value="1"/>
</dbReference>